<reference evidence="1" key="1">
    <citation type="submission" date="2021-01" db="EMBL/GenBank/DDBJ databases">
        <authorList>
            <person name="Sun Q."/>
        </authorList>
    </citation>
    <scope>NUCLEOTIDE SEQUENCE</scope>
    <source>
        <strain evidence="1">YIM B02566</strain>
    </source>
</reference>
<dbReference type="Proteomes" id="UP000616151">
    <property type="component" value="Unassembled WGS sequence"/>
</dbReference>
<gene>
    <name evidence="1" type="ORF">JHL16_29805</name>
</gene>
<proteinExistence type="predicted"/>
<comment type="caution">
    <text evidence="1">The sequence shown here is derived from an EMBL/GenBank/DDBJ whole genome shotgun (WGS) entry which is preliminary data.</text>
</comment>
<evidence type="ECO:0000313" key="2">
    <source>
        <dbReference type="Proteomes" id="UP000616151"/>
    </source>
</evidence>
<sequence>MLDLDELVAIDKGSTELLKLGGSAGGKESSGAGLDPKDRMGLLAQRLATTRDPELAHEIAKGAASALSKAGDPKAQFNFREALGLEAVVQIFERPSLNIQDGFVNPAAPGYKPFEFKLLQMQDEIRNVAAAVGRISKPDGTLVGTAVHFAEGCVVTARHVLEEIATQKPNGRWSFTSPGKTTIDFVGEAGRKPEPGFKIVNVKFCGAERINREIDFARLDLAVLEIAPIADAPWPSTVMFDGGEDKVKAKSWVYAVGFPGRPIPWKIKTKPPPGYEVASVIAKVFDDDFECKKFAPGRIRKSPGSLDDDKANRWVFVHDCSTLGGNSGSAVVEFATEGARVVGLHFGGLARSANWAHAFSALKEQMKAQGAKYV</sequence>
<evidence type="ECO:0000313" key="1">
    <source>
        <dbReference type="EMBL" id="MBK1870597.1"/>
    </source>
</evidence>
<dbReference type="EMBL" id="JAENHL010000008">
    <property type="protein sequence ID" value="MBK1870597.1"/>
    <property type="molecule type" value="Genomic_DNA"/>
</dbReference>
<protein>
    <submittedName>
        <fullName evidence="1">Trypsin-like peptidase domain-containing protein</fullName>
    </submittedName>
</protein>
<keyword evidence="2" id="KW-1185">Reference proteome</keyword>
<name>A0ACC5RD99_9HYPH</name>
<organism evidence="1 2">
    <name type="scientific">Taklimakanibacter albus</name>
    <dbReference type="NCBI Taxonomy" id="2800327"/>
    <lineage>
        <taxon>Bacteria</taxon>
        <taxon>Pseudomonadati</taxon>
        <taxon>Pseudomonadota</taxon>
        <taxon>Alphaproteobacteria</taxon>
        <taxon>Hyphomicrobiales</taxon>
        <taxon>Aestuariivirgaceae</taxon>
        <taxon>Taklimakanibacter</taxon>
    </lineage>
</organism>
<accession>A0ACC5RD99</accession>